<dbReference type="GeneID" id="28737098"/>
<evidence type="ECO:0000256" key="3">
    <source>
        <dbReference type="ARBA" id="ARBA00035112"/>
    </source>
</evidence>
<comment type="pathway">
    <text evidence="1">Mycotoxin biosynthesis.</text>
</comment>
<dbReference type="STRING" id="1664694.A0A0N1H3B0"/>
<dbReference type="InterPro" id="IPR021765">
    <property type="entry name" value="UstYa-like"/>
</dbReference>
<feature type="region of interest" description="Disordered" evidence="4">
    <location>
        <begin position="204"/>
        <end position="256"/>
    </location>
</feature>
<feature type="compositionally biased region" description="Polar residues" evidence="4">
    <location>
        <begin position="222"/>
        <end position="234"/>
    </location>
</feature>
<dbReference type="GO" id="GO:0016491">
    <property type="term" value="F:oxidoreductase activity"/>
    <property type="evidence" value="ECO:0007669"/>
    <property type="project" value="UniProtKB-KW"/>
</dbReference>
<feature type="compositionally biased region" description="Polar residues" evidence="4">
    <location>
        <begin position="1"/>
        <end position="12"/>
    </location>
</feature>
<comment type="caution">
    <text evidence="6">The sequence shown here is derived from an EMBL/GenBank/DDBJ whole genome shotgun (WGS) entry which is preliminary data.</text>
</comment>
<dbReference type="OrthoDB" id="3687641at2759"/>
<proteinExistence type="inferred from homology"/>
<feature type="transmembrane region" description="Helical" evidence="5">
    <location>
        <begin position="57"/>
        <end position="78"/>
    </location>
</feature>
<protein>
    <recommendedName>
        <fullName evidence="8">Oxidase ustYa</fullName>
    </recommendedName>
</protein>
<reference evidence="6 7" key="1">
    <citation type="submission" date="2015-06" db="EMBL/GenBank/DDBJ databases">
        <title>Draft genome of the ant-associated black yeast Phialophora attae CBS 131958.</title>
        <authorList>
            <person name="Moreno L.F."/>
            <person name="Stielow B.J."/>
            <person name="de Hoog S."/>
            <person name="Vicente V.A."/>
            <person name="Weiss V.A."/>
            <person name="de Vries M."/>
            <person name="Cruz L.M."/>
            <person name="Souza E.M."/>
        </authorList>
    </citation>
    <scope>NUCLEOTIDE SEQUENCE [LARGE SCALE GENOMIC DNA]</scope>
    <source>
        <strain evidence="6 7">CBS 131958</strain>
    </source>
</reference>
<dbReference type="Pfam" id="PF11807">
    <property type="entry name" value="UstYa"/>
    <property type="match status" value="1"/>
</dbReference>
<feature type="region of interest" description="Disordered" evidence="4">
    <location>
        <begin position="1"/>
        <end position="48"/>
    </location>
</feature>
<keyword evidence="7" id="KW-1185">Reference proteome</keyword>
<accession>A0A0N1H3B0</accession>
<evidence type="ECO:0000313" key="6">
    <source>
        <dbReference type="EMBL" id="KPI39450.1"/>
    </source>
</evidence>
<keyword evidence="5" id="KW-0812">Transmembrane</keyword>
<dbReference type="GO" id="GO:0043386">
    <property type="term" value="P:mycotoxin biosynthetic process"/>
    <property type="evidence" value="ECO:0007669"/>
    <property type="project" value="InterPro"/>
</dbReference>
<keyword evidence="5" id="KW-1133">Transmembrane helix</keyword>
<evidence type="ECO:0000256" key="2">
    <source>
        <dbReference type="ARBA" id="ARBA00023002"/>
    </source>
</evidence>
<feature type="compositionally biased region" description="Basic and acidic residues" evidence="4">
    <location>
        <begin position="23"/>
        <end position="35"/>
    </location>
</feature>
<organism evidence="6 7">
    <name type="scientific">Cyphellophora attinorum</name>
    <dbReference type="NCBI Taxonomy" id="1664694"/>
    <lineage>
        <taxon>Eukaryota</taxon>
        <taxon>Fungi</taxon>
        <taxon>Dikarya</taxon>
        <taxon>Ascomycota</taxon>
        <taxon>Pezizomycotina</taxon>
        <taxon>Eurotiomycetes</taxon>
        <taxon>Chaetothyriomycetidae</taxon>
        <taxon>Chaetothyriales</taxon>
        <taxon>Cyphellophoraceae</taxon>
        <taxon>Cyphellophora</taxon>
    </lineage>
</organism>
<keyword evidence="5" id="KW-0472">Membrane</keyword>
<evidence type="ECO:0000256" key="1">
    <source>
        <dbReference type="ARBA" id="ARBA00004685"/>
    </source>
</evidence>
<dbReference type="VEuPathDB" id="FungiDB:AB675_5038"/>
<dbReference type="EMBL" id="LFJN01000015">
    <property type="protein sequence ID" value="KPI39450.1"/>
    <property type="molecule type" value="Genomic_DNA"/>
</dbReference>
<evidence type="ECO:0008006" key="8">
    <source>
        <dbReference type="Google" id="ProtNLM"/>
    </source>
</evidence>
<evidence type="ECO:0000313" key="7">
    <source>
        <dbReference type="Proteomes" id="UP000038010"/>
    </source>
</evidence>
<evidence type="ECO:0000256" key="4">
    <source>
        <dbReference type="SAM" id="MobiDB-lite"/>
    </source>
</evidence>
<comment type="similarity">
    <text evidence="3">Belongs to the ustYa family.</text>
</comment>
<name>A0A0N1H3B0_9EURO</name>
<dbReference type="PANTHER" id="PTHR33365">
    <property type="entry name" value="YALI0B05434P"/>
    <property type="match status" value="1"/>
</dbReference>
<sequence>MAQHTPRTSSPPSDHDLEDGEEEAARLLGKERGRWPPEPSINKPAAYRSQTHRPFRLVTALSGLLNVLLAGALAFMLWQRFRPPHKPETSTSTIQDREIAGDVNGIWPKLTHQLKTFQPDNRYVGNLTSPTFKEDTHPLWIDLVPKGLGFIEVPFPHPPSKYPHLPPPYMKYNKPVYTTSGTHQLHCLYMIMTGMNELALNGGKFKPMDMSSPSDHNEGHNPRSTITNSDNASSGEGVDEAYTGSANDGGLTREGEDPAEHLSHCFDYLRQAIMCHGDTALEGLQTTFGPDVGGSDGWNVVHVCKKWDEVYDWLEGRRIDDRIWI</sequence>
<dbReference type="Proteomes" id="UP000038010">
    <property type="component" value="Unassembled WGS sequence"/>
</dbReference>
<dbReference type="RefSeq" id="XP_017999413.1">
    <property type="nucleotide sequence ID" value="XM_018145218.1"/>
</dbReference>
<gene>
    <name evidence="6" type="ORF">AB675_5038</name>
</gene>
<dbReference type="PANTHER" id="PTHR33365:SF11">
    <property type="entry name" value="TAT PATHWAY SIGNAL SEQUENCE"/>
    <property type="match status" value="1"/>
</dbReference>
<keyword evidence="2" id="KW-0560">Oxidoreductase</keyword>
<evidence type="ECO:0000256" key="5">
    <source>
        <dbReference type="SAM" id="Phobius"/>
    </source>
</evidence>
<dbReference type="AlphaFoldDB" id="A0A0N1H3B0"/>